<comment type="caution">
    <text evidence="2">The sequence shown here is derived from an EMBL/GenBank/DDBJ whole genome shotgun (WGS) entry which is preliminary data.</text>
</comment>
<feature type="region of interest" description="Disordered" evidence="1">
    <location>
        <begin position="222"/>
        <end position="241"/>
    </location>
</feature>
<reference evidence="2 3" key="1">
    <citation type="submission" date="2018-11" db="EMBL/GenBank/DDBJ databases">
        <authorList>
            <person name="Mardanov A.V."/>
            <person name="Ravin N.V."/>
            <person name="Dedysh S.N."/>
        </authorList>
    </citation>
    <scope>NUCLEOTIDE SEQUENCE [LARGE SCALE GENOMIC DNA]</scope>
    <source>
        <strain evidence="2 3">AF10</strain>
    </source>
</reference>
<feature type="compositionally biased region" description="Low complexity" evidence="1">
    <location>
        <begin position="284"/>
        <end position="300"/>
    </location>
</feature>
<evidence type="ECO:0000313" key="3">
    <source>
        <dbReference type="Proteomes" id="UP000289437"/>
    </source>
</evidence>
<name>A0A4Q0T413_9BACT</name>
<evidence type="ECO:0000256" key="1">
    <source>
        <dbReference type="SAM" id="MobiDB-lite"/>
    </source>
</evidence>
<feature type="region of interest" description="Disordered" evidence="1">
    <location>
        <begin position="50"/>
        <end position="94"/>
    </location>
</feature>
<feature type="region of interest" description="Disordered" evidence="1">
    <location>
        <begin position="107"/>
        <end position="189"/>
    </location>
</feature>
<reference evidence="3" key="2">
    <citation type="submission" date="2019-02" db="EMBL/GenBank/DDBJ databases">
        <title>Granulicella sibirica sp. nov., a psychrotolerant acidobacterium isolated from an organic soil layer in forested tundra, West Siberia.</title>
        <authorList>
            <person name="Oshkin I.Y."/>
            <person name="Kulichevskaya I.S."/>
            <person name="Rijpstra W.I.C."/>
            <person name="Sinninghe Damste J.S."/>
            <person name="Rakitin A.L."/>
            <person name="Ravin N.V."/>
            <person name="Dedysh S.N."/>
        </authorList>
    </citation>
    <scope>NUCLEOTIDE SEQUENCE [LARGE SCALE GENOMIC DNA]</scope>
    <source>
        <strain evidence="3">AF10</strain>
    </source>
</reference>
<gene>
    <name evidence="2" type="ORF">GRAN_0580</name>
</gene>
<feature type="region of interest" description="Disordered" evidence="1">
    <location>
        <begin position="284"/>
        <end position="329"/>
    </location>
</feature>
<feature type="compositionally biased region" description="Low complexity" evidence="1">
    <location>
        <begin position="50"/>
        <end position="60"/>
    </location>
</feature>
<feature type="compositionally biased region" description="Polar residues" evidence="1">
    <location>
        <begin position="488"/>
        <end position="500"/>
    </location>
</feature>
<keyword evidence="3" id="KW-1185">Reference proteome</keyword>
<dbReference type="AlphaFoldDB" id="A0A4Q0T413"/>
<accession>A0A4Q0T413</accession>
<dbReference type="EMBL" id="RDSM01000001">
    <property type="protein sequence ID" value="RXH57270.1"/>
    <property type="molecule type" value="Genomic_DNA"/>
</dbReference>
<feature type="compositionally biased region" description="Basic and acidic residues" evidence="1">
    <location>
        <begin position="301"/>
        <end position="318"/>
    </location>
</feature>
<keyword evidence="2" id="KW-0966">Cell projection</keyword>
<protein>
    <submittedName>
        <fullName evidence="2">Flagellar hook-length control protein FliK</fullName>
    </submittedName>
</protein>
<feature type="compositionally biased region" description="Polar residues" evidence="1">
    <location>
        <begin position="373"/>
        <end position="383"/>
    </location>
</feature>
<feature type="compositionally biased region" description="Low complexity" evidence="1">
    <location>
        <begin position="502"/>
        <end position="516"/>
    </location>
</feature>
<keyword evidence="2" id="KW-0282">Flagellum</keyword>
<keyword evidence="2" id="KW-0969">Cilium</keyword>
<feature type="region of interest" description="Disordered" evidence="1">
    <location>
        <begin position="1"/>
        <end position="21"/>
    </location>
</feature>
<sequence>MNCSGSFGTQHATTEGVQVSSKIVSSVPAENVKLASTSVSSNGFKDAFSAASDAASAHKAQGGTKQADEKKGTREKQSAQDPSAPVVSTPETKTSVPVTVAVVVPPTAPVPSGAGDGGSQDLTSLDTRDNGAVTLPSAKNAGDSNGGVGQESDAATGTDLLDGDVPAGTATTAPSEGATSNAADGNGALGSKQKAEIAGMTALPSPLDSSVEAGDGAATIAKSRAAVEDDQAKSVNSAQPDAASQSAVLANALLPAANSQPLAAANQAKVEAAQNGSSVDNALASSGGLKSGGSKQLSASGKDRAAVSDAKTKGKSEDEGMQTSSQETDASFAAKIPAVVAVIDHQPAGLHTGNAGGDAAQQAVQAATANATPSNALASESTASNATGAAQTAVPAQAASATAAQELPTLNSAHLIQSMGQSEMKLGMHSAEFGSISINTSLTHQALSAQISISHSALGQALAMHLPSIEQKLGSAYGLQARVEVKDSSGTSAGDSGRQSENGRQSQTSGSSRNSSIAGIGMAAAPATTTTSLLAKSSRLDIRI</sequence>
<feature type="region of interest" description="Disordered" evidence="1">
    <location>
        <begin position="364"/>
        <end position="383"/>
    </location>
</feature>
<organism evidence="2 3">
    <name type="scientific">Granulicella sibirica</name>
    <dbReference type="NCBI Taxonomy" id="2479048"/>
    <lineage>
        <taxon>Bacteria</taxon>
        <taxon>Pseudomonadati</taxon>
        <taxon>Acidobacteriota</taxon>
        <taxon>Terriglobia</taxon>
        <taxon>Terriglobales</taxon>
        <taxon>Acidobacteriaceae</taxon>
        <taxon>Granulicella</taxon>
    </lineage>
</organism>
<dbReference type="Gene3D" id="3.30.750.140">
    <property type="match status" value="1"/>
</dbReference>
<evidence type="ECO:0000313" key="2">
    <source>
        <dbReference type="EMBL" id="RXH57270.1"/>
    </source>
</evidence>
<feature type="compositionally biased region" description="Polar residues" evidence="1">
    <location>
        <begin position="169"/>
        <end position="183"/>
    </location>
</feature>
<proteinExistence type="predicted"/>
<feature type="region of interest" description="Disordered" evidence="1">
    <location>
        <begin position="487"/>
        <end position="516"/>
    </location>
</feature>
<dbReference type="Proteomes" id="UP000289437">
    <property type="component" value="Unassembled WGS sequence"/>
</dbReference>
<dbReference type="InterPro" id="IPR038610">
    <property type="entry name" value="FliK-like_C_sf"/>
</dbReference>
<feature type="compositionally biased region" description="Basic and acidic residues" evidence="1">
    <location>
        <begin position="66"/>
        <end position="78"/>
    </location>
</feature>